<reference evidence="6" key="1">
    <citation type="journal article" date="2020" name="bioRxiv">
        <title>Comparative genomics of Chlamydomonas.</title>
        <authorList>
            <person name="Craig R.J."/>
            <person name="Hasan A.R."/>
            <person name="Ness R.W."/>
            <person name="Keightley P.D."/>
        </authorList>
    </citation>
    <scope>NUCLEOTIDE SEQUENCE</scope>
    <source>
        <strain evidence="6">CCAP 11/70</strain>
    </source>
</reference>
<evidence type="ECO:0008006" key="8">
    <source>
        <dbReference type="Google" id="ProtNLM"/>
    </source>
</evidence>
<comment type="subcellular location">
    <subcellularLocation>
        <location evidence="1">Membrane</location>
        <topology evidence="1">Multi-pass membrane protein</topology>
    </subcellularLocation>
</comment>
<feature type="transmembrane region" description="Helical" evidence="5">
    <location>
        <begin position="12"/>
        <end position="37"/>
    </location>
</feature>
<evidence type="ECO:0000256" key="5">
    <source>
        <dbReference type="SAM" id="Phobius"/>
    </source>
</evidence>
<evidence type="ECO:0000256" key="1">
    <source>
        <dbReference type="ARBA" id="ARBA00004141"/>
    </source>
</evidence>
<comment type="caution">
    <text evidence="6">The sequence shown here is derived from an EMBL/GenBank/DDBJ whole genome shotgun (WGS) entry which is preliminary data.</text>
</comment>
<feature type="transmembrane region" description="Helical" evidence="5">
    <location>
        <begin position="326"/>
        <end position="347"/>
    </location>
</feature>
<feature type="transmembrane region" description="Helical" evidence="5">
    <location>
        <begin position="197"/>
        <end position="214"/>
    </location>
</feature>
<feature type="transmembrane region" description="Helical" evidence="5">
    <location>
        <begin position="81"/>
        <end position="101"/>
    </location>
</feature>
<dbReference type="EMBL" id="JAEHOE010000008">
    <property type="protein sequence ID" value="KAG2498813.1"/>
    <property type="molecule type" value="Genomic_DNA"/>
</dbReference>
<dbReference type="OrthoDB" id="262547at2759"/>
<dbReference type="PANTHER" id="PTHR11040:SF205">
    <property type="entry name" value="ZINC TRANSPORTER ZUPT"/>
    <property type="match status" value="1"/>
</dbReference>
<accession>A0A835YA06</accession>
<feature type="transmembrane region" description="Helical" evidence="5">
    <location>
        <begin position="263"/>
        <end position="289"/>
    </location>
</feature>
<dbReference type="GO" id="GO:0005385">
    <property type="term" value="F:zinc ion transmembrane transporter activity"/>
    <property type="evidence" value="ECO:0007669"/>
    <property type="project" value="TreeGrafter"/>
</dbReference>
<name>A0A835YA06_9CHLO</name>
<keyword evidence="7" id="KW-1185">Reference proteome</keyword>
<dbReference type="PANTHER" id="PTHR11040">
    <property type="entry name" value="ZINC/IRON TRANSPORTER"/>
    <property type="match status" value="1"/>
</dbReference>
<evidence type="ECO:0000256" key="3">
    <source>
        <dbReference type="ARBA" id="ARBA00022989"/>
    </source>
</evidence>
<evidence type="ECO:0000256" key="4">
    <source>
        <dbReference type="ARBA" id="ARBA00023136"/>
    </source>
</evidence>
<evidence type="ECO:0000256" key="2">
    <source>
        <dbReference type="ARBA" id="ARBA00022692"/>
    </source>
</evidence>
<proteinExistence type="predicted"/>
<organism evidence="6 7">
    <name type="scientific">Edaphochlamys debaryana</name>
    <dbReference type="NCBI Taxonomy" id="47281"/>
    <lineage>
        <taxon>Eukaryota</taxon>
        <taxon>Viridiplantae</taxon>
        <taxon>Chlorophyta</taxon>
        <taxon>core chlorophytes</taxon>
        <taxon>Chlorophyceae</taxon>
        <taxon>CS clade</taxon>
        <taxon>Chlamydomonadales</taxon>
        <taxon>Chlamydomonadales incertae sedis</taxon>
        <taxon>Edaphochlamys</taxon>
    </lineage>
</organism>
<feature type="transmembrane region" description="Helical" evidence="5">
    <location>
        <begin position="220"/>
        <end position="242"/>
    </location>
</feature>
<dbReference type="Pfam" id="PF02535">
    <property type="entry name" value="Zip"/>
    <property type="match status" value="1"/>
</dbReference>
<evidence type="ECO:0000313" key="6">
    <source>
        <dbReference type="EMBL" id="KAG2498813.1"/>
    </source>
</evidence>
<evidence type="ECO:0000313" key="7">
    <source>
        <dbReference type="Proteomes" id="UP000612055"/>
    </source>
</evidence>
<sequence length="373" mass="38345">MGGCSGVSSQKLGIAFACVIGAGLASMIGAGIVFLLNFRRSPKLLAAALGFAAGVMLYISAVDIYAGKSVGMFEDAGYEPALAFTYATICFFCGFPIIWVLDMICHWLADRGTRGTGIHLDLGAEAVHHSLDMNQTHASTAADIVDGKDPRDGLGRASVRAATCPYDAQLAAKAGQEGGADADEKQAVLDKEHARKLVRSGILCAVAVALHNLPEGLVTFVGYMESVGSGITTAIAIAIHNIPEGLVISSAMTAGTGSRLKGVLWALLASVSEPLGGLIGLAVVCGGQMTDTVFAILFGLVGGIMVYVSIKELLPNAHRFDPQDKVTSLSVLCGALVMACSLIAIAYSAPEEGEPEVAGEVVPSGLEAPPAPL</sequence>
<dbReference type="AlphaFoldDB" id="A0A835YA06"/>
<protein>
    <recommendedName>
        <fullName evidence="8">Zinc transporter</fullName>
    </recommendedName>
</protein>
<gene>
    <name evidence="6" type="ORF">HYH03_003006</name>
</gene>
<feature type="transmembrane region" description="Helical" evidence="5">
    <location>
        <begin position="295"/>
        <end position="314"/>
    </location>
</feature>
<dbReference type="Proteomes" id="UP000612055">
    <property type="component" value="Unassembled WGS sequence"/>
</dbReference>
<feature type="transmembrane region" description="Helical" evidence="5">
    <location>
        <begin position="44"/>
        <end position="61"/>
    </location>
</feature>
<dbReference type="InterPro" id="IPR003689">
    <property type="entry name" value="ZIP"/>
</dbReference>
<dbReference type="GO" id="GO:0016020">
    <property type="term" value="C:membrane"/>
    <property type="evidence" value="ECO:0007669"/>
    <property type="project" value="UniProtKB-SubCell"/>
</dbReference>
<keyword evidence="4 5" id="KW-0472">Membrane</keyword>
<keyword evidence="2 5" id="KW-0812">Transmembrane</keyword>
<keyword evidence="3 5" id="KW-1133">Transmembrane helix</keyword>